<organism evidence="1 2">
    <name type="scientific">Paracidovorax citrulli</name>
    <name type="common">Acidovorax citrulli</name>
    <dbReference type="NCBI Taxonomy" id="80869"/>
    <lineage>
        <taxon>Bacteria</taxon>
        <taxon>Pseudomonadati</taxon>
        <taxon>Pseudomonadota</taxon>
        <taxon>Betaproteobacteria</taxon>
        <taxon>Burkholderiales</taxon>
        <taxon>Comamonadaceae</taxon>
        <taxon>Paracidovorax</taxon>
    </lineage>
</organism>
<keyword evidence="2" id="KW-1185">Reference proteome</keyword>
<protein>
    <submittedName>
        <fullName evidence="1">GTPase</fullName>
    </submittedName>
</protein>
<sequence length="265" mass="29267">MDLVLLRAQMPALVQSHIPSNVRRFTYCILDGVPRPSSLGITFDPKPFEGKVVAKTEQAIVVKTGRAEFAVLDRSLVTRDPEEGAKVLVEPYARRRFDGLRADTPEQRTERRADGTEFVSETMVLGAAPAKLPIAKPRCPELAALIEQLEELPAPDGFRRITHMLVDAGAKVFNWVDPKPSDICKTPPAITFTVSAAKFDGAVRILYDRGADAYVIEFLSAGQPIDRIEDVYFEDLGNVLASRLDDGSWRRIHVTPLPARTCSPA</sequence>
<evidence type="ECO:0000313" key="1">
    <source>
        <dbReference type="EMBL" id="WIY48493.1"/>
    </source>
</evidence>
<proteinExistence type="predicted"/>
<evidence type="ECO:0000313" key="2">
    <source>
        <dbReference type="Proteomes" id="UP001242732"/>
    </source>
</evidence>
<reference evidence="1 2" key="1">
    <citation type="submission" date="2023-06" db="EMBL/GenBank/DDBJ databases">
        <authorList>
            <person name="Ham H."/>
            <person name="Park D.S."/>
        </authorList>
    </citation>
    <scope>NUCLEOTIDE SEQUENCE [LARGE SCALE GENOMIC DNA]</scope>
    <source>
        <strain evidence="1 2">KACC 17005</strain>
    </source>
</reference>
<gene>
    <name evidence="1" type="ORF">QRO08_22165</name>
</gene>
<name>A0ABY9ANU8_PARCI</name>
<dbReference type="Proteomes" id="UP001242732">
    <property type="component" value="Chromosome"/>
</dbReference>
<accession>A0ABY9ANU8</accession>
<dbReference type="RefSeq" id="WP_011793728.1">
    <property type="nucleotide sequence ID" value="NZ_CP023687.1"/>
</dbReference>
<dbReference type="EMBL" id="CP127363">
    <property type="protein sequence ID" value="WIY48493.1"/>
    <property type="molecule type" value="Genomic_DNA"/>
</dbReference>